<feature type="compositionally biased region" description="Polar residues" evidence="1">
    <location>
        <begin position="107"/>
        <end position="124"/>
    </location>
</feature>
<gene>
    <name evidence="2" type="ORF">FBEOM_8078</name>
</gene>
<feature type="compositionally biased region" description="Basic residues" evidence="1">
    <location>
        <begin position="26"/>
        <end position="37"/>
    </location>
</feature>
<name>A0A9P5AFU3_9HYPO</name>
<feature type="region of interest" description="Disordered" evidence="1">
    <location>
        <begin position="277"/>
        <end position="317"/>
    </location>
</feature>
<protein>
    <submittedName>
        <fullName evidence="2">Uncharacterized protein</fullName>
    </submittedName>
</protein>
<dbReference type="EMBL" id="PVQB02000370">
    <property type="protein sequence ID" value="KAF4338025.1"/>
    <property type="molecule type" value="Genomic_DNA"/>
</dbReference>
<accession>A0A9P5AFU3</accession>
<evidence type="ECO:0000256" key="1">
    <source>
        <dbReference type="SAM" id="MobiDB-lite"/>
    </source>
</evidence>
<feature type="region of interest" description="Disordered" evidence="1">
    <location>
        <begin position="24"/>
        <end position="52"/>
    </location>
</feature>
<keyword evidence="3" id="KW-1185">Reference proteome</keyword>
<dbReference type="AlphaFoldDB" id="A0A9P5AFU3"/>
<feature type="region of interest" description="Disordered" evidence="1">
    <location>
        <begin position="72"/>
        <end position="150"/>
    </location>
</feature>
<reference evidence="2" key="2">
    <citation type="submission" date="2020-02" db="EMBL/GenBank/DDBJ databases">
        <title>Identification and distribution of gene clusters putatively required for synthesis of sphingolipid metabolism inhibitors in phylogenetically diverse species of the filamentous fungus Fusarium.</title>
        <authorList>
            <person name="Kim H.-S."/>
            <person name="Busman M."/>
            <person name="Brown D.W."/>
            <person name="Divon H."/>
            <person name="Uhlig S."/>
            <person name="Proctor R.H."/>
        </authorList>
    </citation>
    <scope>NUCLEOTIDE SEQUENCE</scope>
    <source>
        <strain evidence="2">NRRL 25174</strain>
    </source>
</reference>
<comment type="caution">
    <text evidence="2">The sequence shown here is derived from an EMBL/GenBank/DDBJ whole genome shotgun (WGS) entry which is preliminary data.</text>
</comment>
<organism evidence="2 3">
    <name type="scientific">Fusarium beomiforme</name>
    <dbReference type="NCBI Taxonomy" id="44412"/>
    <lineage>
        <taxon>Eukaryota</taxon>
        <taxon>Fungi</taxon>
        <taxon>Dikarya</taxon>
        <taxon>Ascomycota</taxon>
        <taxon>Pezizomycotina</taxon>
        <taxon>Sordariomycetes</taxon>
        <taxon>Hypocreomycetidae</taxon>
        <taxon>Hypocreales</taxon>
        <taxon>Nectriaceae</taxon>
        <taxon>Fusarium</taxon>
        <taxon>Fusarium burgessii species complex</taxon>
    </lineage>
</organism>
<evidence type="ECO:0000313" key="2">
    <source>
        <dbReference type="EMBL" id="KAF4338025.1"/>
    </source>
</evidence>
<evidence type="ECO:0000313" key="3">
    <source>
        <dbReference type="Proteomes" id="UP000730481"/>
    </source>
</evidence>
<feature type="compositionally biased region" description="Acidic residues" evidence="1">
    <location>
        <begin position="79"/>
        <end position="92"/>
    </location>
</feature>
<reference evidence="2" key="1">
    <citation type="journal article" date="2017" name="Mycologia">
        <title>Fusarium algeriense, sp. nov., a novel toxigenic crown rot pathogen of durum wheat from Algeria is nested in the Fusarium burgessii species complex.</title>
        <authorList>
            <person name="Laraba I."/>
            <person name="Keddad A."/>
            <person name="Boureghda H."/>
            <person name="Abdallah N."/>
            <person name="Vaughan M.M."/>
            <person name="Proctor R.H."/>
            <person name="Busman M."/>
            <person name="O'Donnell K."/>
        </authorList>
    </citation>
    <scope>NUCLEOTIDE SEQUENCE</scope>
    <source>
        <strain evidence="2">NRRL 25174</strain>
    </source>
</reference>
<dbReference type="OrthoDB" id="5100353at2759"/>
<sequence>MPHKRSSRKIGFIDALGQWTMDPSLRRRSTHCRRRPKSTAASREARLANAPPDLHLTAAEWRRYADIPPKPQGDCNCTDCEDEYSDSDEENDDLRPLPAPQLHPEKTFSSAWSHSTGSAATRTPTAVPRDSGLNRMLGRVPSNTSEEQRLRHKVSYDADNDALFANIPHRDSRNPGEIIVHRHRLGDGDDHLNVETFGNPHRDANVQSVRSSQFFLNPRDAPAAPPPARDTWPRALQHIPENAQTRIQSWRDSVTGQEMGSEPSVFGGSNVTVWPGVPGSGETVVPDDSLTEVVRRRSHRSHGGRSEGGGRRYSKRK</sequence>
<proteinExistence type="predicted"/>
<dbReference type="Proteomes" id="UP000730481">
    <property type="component" value="Unassembled WGS sequence"/>
</dbReference>